<dbReference type="eggNOG" id="ENOG502SNNV">
    <property type="taxonomic scope" value="Eukaryota"/>
</dbReference>
<organism evidence="2 3">
    <name type="scientific">Eutypa lata (strain UCR-EL1)</name>
    <name type="common">Grapevine dieback disease fungus</name>
    <name type="synonym">Eutypa armeniacae</name>
    <dbReference type="NCBI Taxonomy" id="1287681"/>
    <lineage>
        <taxon>Eukaryota</taxon>
        <taxon>Fungi</taxon>
        <taxon>Dikarya</taxon>
        <taxon>Ascomycota</taxon>
        <taxon>Pezizomycotina</taxon>
        <taxon>Sordariomycetes</taxon>
        <taxon>Xylariomycetidae</taxon>
        <taxon>Xylariales</taxon>
        <taxon>Diatrypaceae</taxon>
        <taxon>Eutypa</taxon>
    </lineage>
</organism>
<gene>
    <name evidence="2" type="ORF">UCREL1_9222</name>
</gene>
<dbReference type="KEGG" id="ela:UCREL1_9222"/>
<dbReference type="Proteomes" id="UP000012174">
    <property type="component" value="Unassembled WGS sequence"/>
</dbReference>
<protein>
    <submittedName>
        <fullName evidence="2">Putative fungal specific transcription protein</fullName>
    </submittedName>
</protein>
<dbReference type="OMA" id="YAWIEQA"/>
<reference evidence="3" key="1">
    <citation type="journal article" date="2013" name="Genome Announc.">
        <title>Draft genome sequence of the grapevine dieback fungus Eutypa lata UCR-EL1.</title>
        <authorList>
            <person name="Blanco-Ulate B."/>
            <person name="Rolshausen P.E."/>
            <person name="Cantu D."/>
        </authorList>
    </citation>
    <scope>NUCLEOTIDE SEQUENCE [LARGE SCALE GENOMIC DNA]</scope>
    <source>
        <strain evidence="3">UCR-EL1</strain>
    </source>
</reference>
<feature type="compositionally biased region" description="Gly residues" evidence="1">
    <location>
        <begin position="57"/>
        <end position="67"/>
    </location>
</feature>
<dbReference type="AlphaFoldDB" id="M7SHU1"/>
<feature type="region of interest" description="Disordered" evidence="1">
    <location>
        <begin position="1"/>
        <end position="74"/>
    </location>
</feature>
<dbReference type="STRING" id="1287681.M7SHU1"/>
<evidence type="ECO:0000313" key="3">
    <source>
        <dbReference type="Proteomes" id="UP000012174"/>
    </source>
</evidence>
<evidence type="ECO:0000256" key="1">
    <source>
        <dbReference type="SAM" id="MobiDB-lite"/>
    </source>
</evidence>
<keyword evidence="3" id="KW-1185">Reference proteome</keyword>
<dbReference type="OrthoDB" id="3858188at2759"/>
<dbReference type="EMBL" id="KB707155">
    <property type="protein sequence ID" value="EMR63848.1"/>
    <property type="molecule type" value="Genomic_DNA"/>
</dbReference>
<proteinExistence type="predicted"/>
<accession>M7SHU1</accession>
<sequence>MGGLSASRWANAPFTSRSGSSRPGGGVAPSSIFPSSRLDEPLPSHIGGGASSNSGSSPGGGGGSGGGHRSRVPPQQELSRFLKIVSRIRWKLPFLDHGYKLATDRSPSSGRSQQDVEASEIHFKIDFYEFYMHLERAIVHLLGVYGVDVHPSGGLANGVSSSSSTNGNGNNKVAAAAAAAGGAAAKLGPTRERIGQHQYHVNVLLALDDPANPLHAVLGQGDARRQLWSAKDLRNRWKTADSDESRRYNTVAPLESYNLEEMLLVILAALEEAYNVTLRYVEEMNTMTSGPQTGGGAVARIGGSSGGTEEQDWGFIADAMDWEAV</sequence>
<evidence type="ECO:0000313" key="2">
    <source>
        <dbReference type="EMBL" id="EMR63848.1"/>
    </source>
</evidence>
<dbReference type="HOGENOM" id="CLU_055334_2_0_1"/>
<name>M7SHU1_EUTLA</name>